<dbReference type="Proteomes" id="UP001237642">
    <property type="component" value="Unassembled WGS sequence"/>
</dbReference>
<dbReference type="InterPro" id="IPR052247">
    <property type="entry name" value="Meiotic_Crossover_Helicase"/>
</dbReference>
<sequence length="176" mass="19903">MVIAKSLHSIGVRPFESPSEADLRKIEIVTGRKYPFGNHIKESLSSLPEKVEMKMKEMECPSQGKSKLVITLTRLLQSLQFTKRHYVDMVVGVEEDNLIIFHEKIRVVDFPSPYSATILLSSPQQGKLTVKAGLIFEDFLGIDLHQKVISMKETNSNVVYKHGMKHISSFAHPNVL</sequence>
<keyword evidence="1" id="KW-0347">Helicase</keyword>
<name>A0AAD8H1Z5_9APIA</name>
<gene>
    <name evidence="1" type="ORF">POM88_043984</name>
</gene>
<dbReference type="PANTHER" id="PTHR47835:SF3">
    <property type="entry name" value="HELICASE FOR MEIOSIS 1"/>
    <property type="match status" value="1"/>
</dbReference>
<accession>A0AAD8H1Z5</accession>
<dbReference type="PANTHER" id="PTHR47835">
    <property type="entry name" value="HFM1, ATP DEPENDENT DNA HELICASE HOMOLOG"/>
    <property type="match status" value="1"/>
</dbReference>
<evidence type="ECO:0000313" key="2">
    <source>
        <dbReference type="Proteomes" id="UP001237642"/>
    </source>
</evidence>
<comment type="caution">
    <text evidence="1">The sequence shown here is derived from an EMBL/GenBank/DDBJ whole genome shotgun (WGS) entry which is preliminary data.</text>
</comment>
<reference evidence="1" key="1">
    <citation type="submission" date="2023-02" db="EMBL/GenBank/DDBJ databases">
        <title>Genome of toxic invasive species Heracleum sosnowskyi carries increased number of genes despite the absence of recent whole-genome duplications.</title>
        <authorList>
            <person name="Schelkunov M."/>
            <person name="Shtratnikova V."/>
            <person name="Makarenko M."/>
            <person name="Klepikova A."/>
            <person name="Omelchenko D."/>
            <person name="Novikova G."/>
            <person name="Obukhova E."/>
            <person name="Bogdanov V."/>
            <person name="Penin A."/>
            <person name="Logacheva M."/>
        </authorList>
    </citation>
    <scope>NUCLEOTIDE SEQUENCE</scope>
    <source>
        <strain evidence="1">Hsosn_3</strain>
        <tissue evidence="1">Leaf</tissue>
    </source>
</reference>
<reference evidence="1" key="2">
    <citation type="submission" date="2023-05" db="EMBL/GenBank/DDBJ databases">
        <authorList>
            <person name="Schelkunov M.I."/>
        </authorList>
    </citation>
    <scope>NUCLEOTIDE SEQUENCE</scope>
    <source>
        <strain evidence="1">Hsosn_3</strain>
        <tissue evidence="1">Leaf</tissue>
    </source>
</reference>
<dbReference type="GO" id="GO:0043138">
    <property type="term" value="F:3'-5' DNA helicase activity"/>
    <property type="evidence" value="ECO:0007669"/>
    <property type="project" value="UniProtKB-EC"/>
</dbReference>
<protein>
    <submittedName>
        <fullName evidence="1">ATP-dependent DNA helicase HFM1</fullName>
    </submittedName>
</protein>
<dbReference type="EMBL" id="JAUIZM010000010">
    <property type="protein sequence ID" value="KAK1359510.1"/>
    <property type="molecule type" value="Genomic_DNA"/>
</dbReference>
<organism evidence="1 2">
    <name type="scientific">Heracleum sosnowskyi</name>
    <dbReference type="NCBI Taxonomy" id="360622"/>
    <lineage>
        <taxon>Eukaryota</taxon>
        <taxon>Viridiplantae</taxon>
        <taxon>Streptophyta</taxon>
        <taxon>Embryophyta</taxon>
        <taxon>Tracheophyta</taxon>
        <taxon>Spermatophyta</taxon>
        <taxon>Magnoliopsida</taxon>
        <taxon>eudicotyledons</taxon>
        <taxon>Gunneridae</taxon>
        <taxon>Pentapetalae</taxon>
        <taxon>asterids</taxon>
        <taxon>campanulids</taxon>
        <taxon>Apiales</taxon>
        <taxon>Apiaceae</taxon>
        <taxon>Apioideae</taxon>
        <taxon>apioid superclade</taxon>
        <taxon>Tordylieae</taxon>
        <taxon>Tordyliinae</taxon>
        <taxon>Heracleum</taxon>
    </lineage>
</organism>
<proteinExistence type="predicted"/>
<keyword evidence="1" id="KW-0067">ATP-binding</keyword>
<dbReference type="GO" id="GO:0016787">
    <property type="term" value="F:hydrolase activity"/>
    <property type="evidence" value="ECO:0007669"/>
    <property type="project" value="UniProtKB-KW"/>
</dbReference>
<evidence type="ECO:0000313" key="1">
    <source>
        <dbReference type="EMBL" id="KAK1359510.1"/>
    </source>
</evidence>
<keyword evidence="2" id="KW-1185">Reference proteome</keyword>
<keyword evidence="1" id="KW-0378">Hydrolase</keyword>
<dbReference type="AlphaFoldDB" id="A0AAD8H1Z5"/>
<keyword evidence="1" id="KW-0547">Nucleotide-binding</keyword>